<dbReference type="EMBL" id="BJWL01000018">
    <property type="protein sequence ID" value="GFZ06658.1"/>
    <property type="molecule type" value="Genomic_DNA"/>
</dbReference>
<feature type="region of interest" description="Disordered" evidence="2">
    <location>
        <begin position="116"/>
        <end position="141"/>
    </location>
</feature>
<protein>
    <recommendedName>
        <fullName evidence="3">Transposase (putative) gypsy type domain-containing protein</fullName>
    </recommendedName>
</protein>
<accession>A0A7J0G797</accession>
<evidence type="ECO:0000313" key="4">
    <source>
        <dbReference type="EMBL" id="GFZ06658.1"/>
    </source>
</evidence>
<dbReference type="InterPro" id="IPR007321">
    <property type="entry name" value="Transposase_28"/>
</dbReference>
<proteinExistence type="predicted"/>
<sequence length="798" mass="86484">MVRAQNRAIELEGALAEEKAKGKKLTEDADARDKVIAKLEARISELEKSQSLTQGRIIAAFKESDDFLEAVKGSASSYFGDGFDFCKRQLANQYPDLGVDLEDVEMDHELLAKEEAEAEKRADEEGAAGVERQSQRTRSRSHVDGKLNAEWVESAEKWFNGENGGFYFSEIGTSRDLGRWARSITALSCMYINGVNLFIRTFPLLSKCCSVSELHLAVNRSTVSFMFSKTNLGGKESEQSLPSWISDHLGAKSYIDETSQSPSFPPIPPNSPEMDTSGLTKEGNVMSQAELDKLGSTYSFPSGVRLRTPGDGETILSACQGEVAFYEAAFLAGLRLPIHPTIREILIHYKICPTQLSPNAWRSVICSLVIWRHFKRHMSCDEFRGGRRGSFLPRGDEWEFPSGMAASDTTPRVPRSWGTPGKSCNKLPTLSEVDAKRTEAIFGKIEPGGYFEVSKVLGSWTFRKHFAVGCTALSTSGGDNTTSGDEGEFVTHEDSVEYLGVIRRGIGGAIRRACPGIPDETLLRWLGGKVKDPFTNLLSGTSDSSSDSGSDSISDSELPPELRSDAMSARAGAPALGEKTGGKAKAEKATKATTAKPPTKGVVIREKRTREGVPVIKIGEPDSSKGKESVPPPPPKRFKSNRGVINARGRAAEVGTSSPGGDVGSKSMSDASVARRLLTGVIPASDKKEVDQLSENELVAKSFHALGQVVVFASSLALRSQEHLHDIDFHMARADSAELELVKAQKRAVKAENRLAELSEEGSKPGTEVDDLKATVAELTNKLAKAKELAIEDFKASG</sequence>
<dbReference type="OrthoDB" id="687305at2759"/>
<evidence type="ECO:0000256" key="1">
    <source>
        <dbReference type="SAM" id="Coils"/>
    </source>
</evidence>
<evidence type="ECO:0000259" key="3">
    <source>
        <dbReference type="Pfam" id="PF04195"/>
    </source>
</evidence>
<dbReference type="PANTHER" id="PTHR31099">
    <property type="entry name" value="OS06G0165300 PROTEIN"/>
    <property type="match status" value="1"/>
</dbReference>
<feature type="compositionally biased region" description="Low complexity" evidence="2">
    <location>
        <begin position="539"/>
        <end position="556"/>
    </location>
</feature>
<feature type="domain" description="Transposase (putative) gypsy type" evidence="3">
    <location>
        <begin position="326"/>
        <end position="378"/>
    </location>
</feature>
<dbReference type="Pfam" id="PF04195">
    <property type="entry name" value="Transposase_28"/>
    <property type="match status" value="1"/>
</dbReference>
<evidence type="ECO:0000313" key="5">
    <source>
        <dbReference type="Proteomes" id="UP000585474"/>
    </source>
</evidence>
<feature type="coiled-coil region" evidence="1">
    <location>
        <begin position="727"/>
        <end position="789"/>
    </location>
</feature>
<comment type="caution">
    <text evidence="4">The sequence shown here is derived from an EMBL/GenBank/DDBJ whole genome shotgun (WGS) entry which is preliminary data.</text>
</comment>
<evidence type="ECO:0000256" key="2">
    <source>
        <dbReference type="SAM" id="MobiDB-lite"/>
    </source>
</evidence>
<reference evidence="4 5" key="1">
    <citation type="submission" date="2019-07" db="EMBL/GenBank/DDBJ databases">
        <title>De Novo Assembly of kiwifruit Actinidia rufa.</title>
        <authorList>
            <person name="Sugita-Konishi S."/>
            <person name="Sato K."/>
            <person name="Mori E."/>
            <person name="Abe Y."/>
            <person name="Kisaki G."/>
            <person name="Hamano K."/>
            <person name="Suezawa K."/>
            <person name="Otani M."/>
            <person name="Fukuda T."/>
            <person name="Manabe T."/>
            <person name="Gomi K."/>
            <person name="Tabuchi M."/>
            <person name="Akimitsu K."/>
            <person name="Kataoka I."/>
        </authorList>
    </citation>
    <scope>NUCLEOTIDE SEQUENCE [LARGE SCALE GENOMIC DNA]</scope>
    <source>
        <strain evidence="5">cv. Fuchu</strain>
    </source>
</reference>
<feature type="region of interest" description="Disordered" evidence="2">
    <location>
        <begin position="537"/>
        <end position="641"/>
    </location>
</feature>
<feature type="compositionally biased region" description="Low complexity" evidence="2">
    <location>
        <begin position="591"/>
        <end position="601"/>
    </location>
</feature>
<feature type="compositionally biased region" description="Basic and acidic residues" evidence="2">
    <location>
        <begin position="580"/>
        <end position="590"/>
    </location>
</feature>
<dbReference type="PANTHER" id="PTHR31099:SF28">
    <property type="entry name" value="F5J5.12"/>
    <property type="match status" value="1"/>
</dbReference>
<dbReference type="AlphaFoldDB" id="A0A7J0G797"/>
<dbReference type="Proteomes" id="UP000585474">
    <property type="component" value="Unassembled WGS sequence"/>
</dbReference>
<name>A0A7J0G797_9ERIC</name>
<organism evidence="4 5">
    <name type="scientific">Actinidia rufa</name>
    <dbReference type="NCBI Taxonomy" id="165716"/>
    <lineage>
        <taxon>Eukaryota</taxon>
        <taxon>Viridiplantae</taxon>
        <taxon>Streptophyta</taxon>
        <taxon>Embryophyta</taxon>
        <taxon>Tracheophyta</taxon>
        <taxon>Spermatophyta</taxon>
        <taxon>Magnoliopsida</taxon>
        <taxon>eudicotyledons</taxon>
        <taxon>Gunneridae</taxon>
        <taxon>Pentapetalae</taxon>
        <taxon>asterids</taxon>
        <taxon>Ericales</taxon>
        <taxon>Actinidiaceae</taxon>
        <taxon>Actinidia</taxon>
    </lineage>
</organism>
<keyword evidence="5" id="KW-1185">Reference proteome</keyword>
<feature type="coiled-coil region" evidence="1">
    <location>
        <begin position="1"/>
        <end position="49"/>
    </location>
</feature>
<keyword evidence="1" id="KW-0175">Coiled coil</keyword>
<feature type="compositionally biased region" description="Basic and acidic residues" evidence="2">
    <location>
        <begin position="619"/>
        <end position="628"/>
    </location>
</feature>
<gene>
    <name evidence="4" type="ORF">Acr_18g0008280</name>
</gene>